<dbReference type="InterPro" id="IPR054496">
    <property type="entry name" value="E217_GP41"/>
</dbReference>
<dbReference type="NCBIfam" id="NF047561">
    <property type="entry name" value="orf58_phage_fam"/>
    <property type="match status" value="1"/>
</dbReference>
<gene>
    <name evidence="2" type="ORF">WI38_32930</name>
</gene>
<dbReference type="Proteomes" id="UP000065521">
    <property type="component" value="Unassembled WGS sequence"/>
</dbReference>
<evidence type="ECO:0000313" key="3">
    <source>
        <dbReference type="Proteomes" id="UP000065521"/>
    </source>
</evidence>
<accession>A0A102KSY9</accession>
<proteinExistence type="predicted"/>
<name>A0A102KSY9_9BURK</name>
<dbReference type="Pfam" id="PF22759">
    <property type="entry name" value="E217_GP41"/>
    <property type="match status" value="1"/>
</dbReference>
<reference evidence="2 3" key="1">
    <citation type="submission" date="2015-11" db="EMBL/GenBank/DDBJ databases">
        <title>Expanding the genomic diversity of Burkholderia species for the development of highly accurate diagnostics.</title>
        <authorList>
            <person name="Sahl J."/>
            <person name="Keim P."/>
            <person name="Wagner D."/>
        </authorList>
    </citation>
    <scope>NUCLEOTIDE SEQUENCE [LARGE SCALE GENOMIC DNA]</scope>
    <source>
        <strain evidence="2 3">RF32-BP4</strain>
    </source>
</reference>
<evidence type="ECO:0000256" key="1">
    <source>
        <dbReference type="SAM" id="MobiDB-lite"/>
    </source>
</evidence>
<evidence type="ECO:0000313" key="2">
    <source>
        <dbReference type="EMBL" id="KUZ80982.1"/>
    </source>
</evidence>
<evidence type="ECO:0008006" key="4">
    <source>
        <dbReference type="Google" id="ProtNLM"/>
    </source>
</evidence>
<sequence length="294" mass="32504">MAMQFGRRWRLDLGNRSESMSIDNLRVTFDITKSLDEKPNPGTITVYNLTRDHMNRVLSRGFNLAQLSVGYNELRLLYQGDIVKPRVRRDKADWIIEFQCGDGSFDYTRARVWTTLQAGATDADVLAEATKAMTRTRAGVADLTSTRTLPRGKVLMGNARDVVGVVARNSGADWSIQDGELLVLPAAKVLPGEGFELSQDTGMVNSPRATDNGLEVECLLNTEIRVGGLVRVRSILEHFNGDYKVVTAKYVGDTHSTDWLSKLVVRGGKFQKVEKPKASKGKTKKVEGVNDGNV</sequence>
<dbReference type="EMBL" id="LOTN01000075">
    <property type="protein sequence ID" value="KUZ80982.1"/>
    <property type="molecule type" value="Genomic_DNA"/>
</dbReference>
<organism evidence="2 3">
    <name type="scientific">Burkholderia ubonensis</name>
    <dbReference type="NCBI Taxonomy" id="101571"/>
    <lineage>
        <taxon>Bacteria</taxon>
        <taxon>Pseudomonadati</taxon>
        <taxon>Pseudomonadota</taxon>
        <taxon>Betaproteobacteria</taxon>
        <taxon>Burkholderiales</taxon>
        <taxon>Burkholderiaceae</taxon>
        <taxon>Burkholderia</taxon>
        <taxon>Burkholderia cepacia complex</taxon>
    </lineage>
</organism>
<dbReference type="RefSeq" id="WP_059638190.1">
    <property type="nucleotide sequence ID" value="NZ_LOTK01000042.1"/>
</dbReference>
<dbReference type="AlphaFoldDB" id="A0A102KSY9"/>
<protein>
    <recommendedName>
        <fullName evidence="4">Phage protein</fullName>
    </recommendedName>
</protein>
<comment type="caution">
    <text evidence="2">The sequence shown here is derived from an EMBL/GenBank/DDBJ whole genome shotgun (WGS) entry which is preliminary data.</text>
</comment>
<feature type="region of interest" description="Disordered" evidence="1">
    <location>
        <begin position="274"/>
        <end position="294"/>
    </location>
</feature>